<evidence type="ECO:0000313" key="3">
    <source>
        <dbReference type="EMBL" id="GIG34251.1"/>
    </source>
</evidence>
<feature type="compositionally biased region" description="Low complexity" evidence="1">
    <location>
        <begin position="1124"/>
        <end position="1134"/>
    </location>
</feature>
<evidence type="ECO:0000256" key="1">
    <source>
        <dbReference type="SAM" id="MobiDB-lite"/>
    </source>
</evidence>
<feature type="domain" description="DUF5107" evidence="2">
    <location>
        <begin position="61"/>
        <end position="372"/>
    </location>
</feature>
<evidence type="ECO:0000313" key="5">
    <source>
        <dbReference type="Proteomes" id="UP000577956"/>
    </source>
</evidence>
<dbReference type="InterPro" id="IPR011990">
    <property type="entry name" value="TPR-like_helical_dom_sf"/>
</dbReference>
<feature type="region of interest" description="Disordered" evidence="1">
    <location>
        <begin position="1107"/>
        <end position="1134"/>
    </location>
</feature>
<gene>
    <name evidence="4" type="ORF">BKA21_002881</name>
    <name evidence="3" type="ORF">Col01nite_34100</name>
</gene>
<dbReference type="EMBL" id="BONN01000014">
    <property type="protein sequence ID" value="GIG34251.1"/>
    <property type="molecule type" value="Genomic_DNA"/>
</dbReference>
<evidence type="ECO:0000313" key="6">
    <source>
        <dbReference type="Proteomes" id="UP000618382"/>
    </source>
</evidence>
<reference evidence="3 6" key="2">
    <citation type="submission" date="2021-01" db="EMBL/GenBank/DDBJ databases">
        <title>Whole genome shotgun sequence of Cellulomonas oligotrophica NBRC 109435.</title>
        <authorList>
            <person name="Komaki H."/>
            <person name="Tamura T."/>
        </authorList>
    </citation>
    <scope>NUCLEOTIDE SEQUENCE [LARGE SCALE GENOMIC DNA]</scope>
    <source>
        <strain evidence="3 6">NBRC 109435</strain>
    </source>
</reference>
<dbReference type="Gene3D" id="1.25.40.10">
    <property type="entry name" value="Tetratricopeptide repeat domain"/>
    <property type="match status" value="1"/>
</dbReference>
<dbReference type="InterPro" id="IPR033396">
    <property type="entry name" value="DUF5107"/>
</dbReference>
<dbReference type="AlphaFoldDB" id="A0A7Y9JYZ8"/>
<evidence type="ECO:0000313" key="4">
    <source>
        <dbReference type="EMBL" id="NYD87332.1"/>
    </source>
</evidence>
<keyword evidence="6" id="KW-1185">Reference proteome</keyword>
<evidence type="ECO:0000259" key="2">
    <source>
        <dbReference type="Pfam" id="PF17128"/>
    </source>
</evidence>
<accession>A0A7Y9JYZ8</accession>
<dbReference type="Proteomes" id="UP000577956">
    <property type="component" value="Unassembled WGS sequence"/>
</dbReference>
<reference evidence="4 5" key="1">
    <citation type="submission" date="2020-07" db="EMBL/GenBank/DDBJ databases">
        <title>Sequencing the genomes of 1000 actinobacteria strains.</title>
        <authorList>
            <person name="Klenk H.-P."/>
        </authorList>
    </citation>
    <scope>NUCLEOTIDE SEQUENCE [LARGE SCALE GENOMIC DNA]</scope>
    <source>
        <strain evidence="4 5">DSM 24482</strain>
    </source>
</reference>
<dbReference type="Proteomes" id="UP000618382">
    <property type="component" value="Unassembled WGS sequence"/>
</dbReference>
<sequence>MTDDAHLVLPAAPPDQQAVLDAGGVACWEQDLQLRTYEPAAPDPFPQHLRRRVYQGSSGAVHPLPLVDRIAAEPRTRAWRAVHLENRWLRVVLLPEVGGRVHVVLDKVTGTDLVYRNDVVKPALVGLAGPWLSGGIELNWPQHHRPGTFLPVATHVVRSDDGAVTVWQGDVDPLQRMRGDHGVRLRPDVARLELDVRLHNRTDEPQTFLWWANAAVAVHDDVEVFFPTDVTHVADHARRAVVAYPHADRPYYGVDYPALAARTPGADRLDRPTRIPVPTSYMVTGTADAFFGAYDHRTGVGLVHHADRQIAPGKKLWTWGSGATGRAWDRHLTDTNGPYAELMAGVFTDNQPDFSHLAPGETRRFTQCWWPVHGTGPVHQATDEAALAVDVTDGRLRIAVAGVRAAAWRVRAWAADPDGAAEPGVPVPVGVVLGDWAAPVAPGAPCVVTADAPAATSRDDVVVRVEDTTGRTVVVWHAHPSDGAEPATATVPPHAADLTSVDELLLTAAHLQQYRHPTRDPEPYLRRVLQIDPDDSNAHLALAARERARGRYAASLAHLDRAAGRLMRRNLHPRSGELYHQRGLTLARLGRDADAVDAFAKAAWDGTLALPAHLGAARALLRLGDVTGGLRHARTAHAADPAHPGARAAVVVALRAAGDDDAAALALAAGRADDPLDPLLAALAGAPTTADPRTLLLVAHDLAALGDVLGALAWADRAAAAGVTASGNAAPVAHLLRAALTDRAGDPTGAAAARAEAARVDRTLAFPSGLDDHAVLVAAVDASRAAGAPDPVALGLLGDWLLAAGRAADALAVLEEAVAAGARDAVVHRDAAIAAVEAAVAAGPQGVDAAGAPGADALARAAEHLAAAMAVAGPLPRLVHEADQVARLRGAGPAERLAALEASGADLGARDDLAVTTVHLLLDVGRVDEALHLLRARAFQPFEGGEGQVLAAWDRACVAAAAAMAPADAAVFLDATWDPPVTLGEGRHPAAPVATRLLAAGDAHAAAGDVRAALDRWARARDGGGPLAVASRPAREDDLAVGTAHERLGEAEQARAVWDALDATADDLEARGAQVDYFATSLPELLLLPADDARGRAARVARLRAAAARGRGTSVREVDDRPGARAAATSGGAR</sequence>
<organism evidence="4 5">
    <name type="scientific">Cellulomonas oligotrophica</name>
    <dbReference type="NCBI Taxonomy" id="931536"/>
    <lineage>
        <taxon>Bacteria</taxon>
        <taxon>Bacillati</taxon>
        <taxon>Actinomycetota</taxon>
        <taxon>Actinomycetes</taxon>
        <taxon>Micrococcales</taxon>
        <taxon>Cellulomonadaceae</taxon>
        <taxon>Cellulomonas</taxon>
    </lineage>
</organism>
<name>A0A7Y9JYZ8_9CELL</name>
<dbReference type="RefSeq" id="WP_140460626.1">
    <property type="nucleotide sequence ID" value="NZ_BONN01000014.1"/>
</dbReference>
<proteinExistence type="predicted"/>
<comment type="caution">
    <text evidence="4">The sequence shown here is derived from an EMBL/GenBank/DDBJ whole genome shotgun (WGS) entry which is preliminary data.</text>
</comment>
<dbReference type="Pfam" id="PF17128">
    <property type="entry name" value="DUF5107"/>
    <property type="match status" value="1"/>
</dbReference>
<protein>
    <submittedName>
        <fullName evidence="4">Tetratricopeptide (TPR) repeat protein</fullName>
    </submittedName>
</protein>
<dbReference type="SUPFAM" id="SSF48452">
    <property type="entry name" value="TPR-like"/>
    <property type="match status" value="1"/>
</dbReference>
<dbReference type="EMBL" id="JACCBK010000001">
    <property type="protein sequence ID" value="NYD87332.1"/>
    <property type="molecule type" value="Genomic_DNA"/>
</dbReference>
<feature type="compositionally biased region" description="Basic and acidic residues" evidence="1">
    <location>
        <begin position="1114"/>
        <end position="1123"/>
    </location>
</feature>